<evidence type="ECO:0000256" key="3">
    <source>
        <dbReference type="ARBA" id="ARBA00023136"/>
    </source>
</evidence>
<accession>A0ABV7L4C2</accession>
<comment type="caution">
    <text evidence="6">The sequence shown here is derived from an EMBL/GenBank/DDBJ whole genome shotgun (WGS) entry which is preliminary data.</text>
</comment>
<feature type="transmembrane region" description="Helical" evidence="4">
    <location>
        <begin position="257"/>
        <end position="279"/>
    </location>
</feature>
<name>A0ABV7L4C2_9PROT</name>
<feature type="transmembrane region" description="Helical" evidence="4">
    <location>
        <begin position="342"/>
        <end position="365"/>
    </location>
</feature>
<evidence type="ECO:0000256" key="2">
    <source>
        <dbReference type="ARBA" id="ARBA00022989"/>
    </source>
</evidence>
<reference evidence="7" key="1">
    <citation type="journal article" date="2019" name="Int. J. Syst. Evol. Microbiol.">
        <title>The Global Catalogue of Microorganisms (GCM) 10K type strain sequencing project: providing services to taxonomists for standard genome sequencing and annotation.</title>
        <authorList>
            <consortium name="The Broad Institute Genomics Platform"/>
            <consortium name="The Broad Institute Genome Sequencing Center for Infectious Disease"/>
            <person name="Wu L."/>
            <person name="Ma J."/>
        </authorList>
    </citation>
    <scope>NUCLEOTIDE SEQUENCE [LARGE SCALE GENOMIC DNA]</scope>
    <source>
        <strain evidence="7">KCTC 42964</strain>
    </source>
</reference>
<keyword evidence="1 4" id="KW-0812">Transmembrane</keyword>
<feature type="domain" description="Major facilitator superfamily (MFS) profile" evidence="5">
    <location>
        <begin position="16"/>
        <end position="401"/>
    </location>
</feature>
<feature type="transmembrane region" description="Helical" evidence="4">
    <location>
        <begin position="377"/>
        <end position="396"/>
    </location>
</feature>
<feature type="transmembrane region" description="Helical" evidence="4">
    <location>
        <begin position="50"/>
        <end position="69"/>
    </location>
</feature>
<feature type="transmembrane region" description="Helical" evidence="4">
    <location>
        <begin position="313"/>
        <end position="335"/>
    </location>
</feature>
<feature type="transmembrane region" description="Helical" evidence="4">
    <location>
        <begin position="170"/>
        <end position="192"/>
    </location>
</feature>
<evidence type="ECO:0000259" key="5">
    <source>
        <dbReference type="PROSITE" id="PS50850"/>
    </source>
</evidence>
<dbReference type="Pfam" id="PF07690">
    <property type="entry name" value="MFS_1"/>
    <property type="match status" value="1"/>
</dbReference>
<keyword evidence="3 4" id="KW-0472">Membrane</keyword>
<dbReference type="PANTHER" id="PTHR11360:SF284">
    <property type="entry name" value="EG:103B4.3 PROTEIN-RELATED"/>
    <property type="match status" value="1"/>
</dbReference>
<feature type="transmembrane region" description="Helical" evidence="4">
    <location>
        <begin position="144"/>
        <end position="164"/>
    </location>
</feature>
<dbReference type="InterPro" id="IPR011701">
    <property type="entry name" value="MFS"/>
</dbReference>
<dbReference type="Proteomes" id="UP001595528">
    <property type="component" value="Unassembled WGS sequence"/>
</dbReference>
<keyword evidence="7" id="KW-1185">Reference proteome</keyword>
<dbReference type="Gene3D" id="1.20.1250.20">
    <property type="entry name" value="MFS general substrate transporter like domains"/>
    <property type="match status" value="2"/>
</dbReference>
<sequence length="408" mass="42926">MTESLAARALPWWRVPALVITCGAVILLLSIGTRATFGLFLDDISGSMGWGREVFAFAIAVQNIFWGLAQPFTGAIADRYGAARTIIVSGLLYAAGMYLMQASTTPLEITVTGGFLLGLAIAGSSFSVVLAAVARAFPPERRSLAFGICTAIASLGQFTLLPLGQGFITAYGWQTAVLLLGALTLLIVPLALPLAGRSEGGGADSAASWRIALGEAMRHRGYWLLTGGYFVCGFHVTFIGTHLPTYLRDSGLSAGTAAWALAIVGLFNVIGSFGAGMLGGRYHKPYILSAIYFGRAVVIAVYVLTPLSVASTFIFAAVMGLLWLSTVPVTTAVVGQIFGVRYLGMLAGIVFFSHQVGSFLGAWLGGLLFDETGSYQIVWWLSVVLGLAAGLINLPIDDRALRRAPAAA</sequence>
<evidence type="ECO:0000313" key="6">
    <source>
        <dbReference type="EMBL" id="MFC3229299.1"/>
    </source>
</evidence>
<dbReference type="CDD" id="cd17355">
    <property type="entry name" value="MFS_YcxA_like"/>
    <property type="match status" value="1"/>
</dbReference>
<dbReference type="SUPFAM" id="SSF103473">
    <property type="entry name" value="MFS general substrate transporter"/>
    <property type="match status" value="1"/>
</dbReference>
<gene>
    <name evidence="6" type="ORF">ACFOGJ_18780</name>
</gene>
<proteinExistence type="predicted"/>
<dbReference type="InterPro" id="IPR036259">
    <property type="entry name" value="MFS_trans_sf"/>
</dbReference>
<keyword evidence="2 4" id="KW-1133">Transmembrane helix</keyword>
<feature type="transmembrane region" description="Helical" evidence="4">
    <location>
        <begin position="222"/>
        <end position="245"/>
    </location>
</feature>
<dbReference type="PANTHER" id="PTHR11360">
    <property type="entry name" value="MONOCARBOXYLATE TRANSPORTER"/>
    <property type="match status" value="1"/>
</dbReference>
<dbReference type="InterPro" id="IPR050327">
    <property type="entry name" value="Proton-linked_MCT"/>
</dbReference>
<feature type="transmembrane region" description="Helical" evidence="4">
    <location>
        <begin position="286"/>
        <end position="307"/>
    </location>
</feature>
<dbReference type="PROSITE" id="PS50850">
    <property type="entry name" value="MFS"/>
    <property type="match status" value="1"/>
</dbReference>
<protein>
    <submittedName>
        <fullName evidence="6">MFS transporter</fullName>
    </submittedName>
</protein>
<feature type="transmembrane region" description="Helical" evidence="4">
    <location>
        <begin position="81"/>
        <end position="100"/>
    </location>
</feature>
<evidence type="ECO:0000256" key="4">
    <source>
        <dbReference type="SAM" id="Phobius"/>
    </source>
</evidence>
<feature type="transmembrane region" description="Helical" evidence="4">
    <location>
        <begin position="12"/>
        <end position="30"/>
    </location>
</feature>
<dbReference type="RefSeq" id="WP_379903364.1">
    <property type="nucleotide sequence ID" value="NZ_JBHRTR010000031.1"/>
</dbReference>
<evidence type="ECO:0000256" key="1">
    <source>
        <dbReference type="ARBA" id="ARBA00022692"/>
    </source>
</evidence>
<organism evidence="6 7">
    <name type="scientific">Marinibaculum pumilum</name>
    <dbReference type="NCBI Taxonomy" id="1766165"/>
    <lineage>
        <taxon>Bacteria</taxon>
        <taxon>Pseudomonadati</taxon>
        <taxon>Pseudomonadota</taxon>
        <taxon>Alphaproteobacteria</taxon>
        <taxon>Rhodospirillales</taxon>
        <taxon>Rhodospirillaceae</taxon>
        <taxon>Marinibaculum</taxon>
    </lineage>
</organism>
<dbReference type="EMBL" id="JBHRTR010000031">
    <property type="protein sequence ID" value="MFC3229299.1"/>
    <property type="molecule type" value="Genomic_DNA"/>
</dbReference>
<evidence type="ECO:0000313" key="7">
    <source>
        <dbReference type="Proteomes" id="UP001595528"/>
    </source>
</evidence>
<feature type="transmembrane region" description="Helical" evidence="4">
    <location>
        <begin position="112"/>
        <end position="137"/>
    </location>
</feature>
<dbReference type="InterPro" id="IPR020846">
    <property type="entry name" value="MFS_dom"/>
</dbReference>